<keyword evidence="3" id="KW-1185">Reference proteome</keyword>
<reference evidence="2 3" key="1">
    <citation type="journal article" date="2021" name="DNA Res.">
        <title>Genome analysis of Candida subhashii reveals its hybrid nature and dual mitochondrial genome conformations.</title>
        <authorList>
            <person name="Mixao V."/>
            <person name="Hegedusova E."/>
            <person name="Saus E."/>
            <person name="Pryszcz L.P."/>
            <person name="Cillingova A."/>
            <person name="Nosek J."/>
            <person name="Gabaldon T."/>
        </authorList>
    </citation>
    <scope>NUCLEOTIDE SEQUENCE [LARGE SCALE GENOMIC DNA]</scope>
    <source>
        <strain evidence="2 3">CBS 10753</strain>
    </source>
</reference>
<feature type="compositionally biased region" description="Polar residues" evidence="1">
    <location>
        <begin position="74"/>
        <end position="103"/>
    </location>
</feature>
<proteinExistence type="predicted"/>
<dbReference type="EMBL" id="JAGSYN010000044">
    <property type="protein sequence ID" value="KAG7666034.1"/>
    <property type="molecule type" value="Genomic_DNA"/>
</dbReference>
<organism evidence="2 3">
    <name type="scientific">[Candida] subhashii</name>
    <dbReference type="NCBI Taxonomy" id="561895"/>
    <lineage>
        <taxon>Eukaryota</taxon>
        <taxon>Fungi</taxon>
        <taxon>Dikarya</taxon>
        <taxon>Ascomycota</taxon>
        <taxon>Saccharomycotina</taxon>
        <taxon>Pichiomycetes</taxon>
        <taxon>Debaryomycetaceae</taxon>
        <taxon>Spathaspora</taxon>
    </lineage>
</organism>
<feature type="compositionally biased region" description="Pro residues" evidence="1">
    <location>
        <begin position="61"/>
        <end position="72"/>
    </location>
</feature>
<dbReference type="RefSeq" id="XP_049266266.1">
    <property type="nucleotide sequence ID" value="XM_049408647.1"/>
</dbReference>
<comment type="caution">
    <text evidence="2">The sequence shown here is derived from an EMBL/GenBank/DDBJ whole genome shotgun (WGS) entry which is preliminary data.</text>
</comment>
<dbReference type="AlphaFoldDB" id="A0A8J5V5H3"/>
<feature type="region of interest" description="Disordered" evidence="1">
    <location>
        <begin position="1"/>
        <end position="113"/>
    </location>
</feature>
<dbReference type="OrthoDB" id="3981267at2759"/>
<evidence type="ECO:0000256" key="1">
    <source>
        <dbReference type="SAM" id="MobiDB-lite"/>
    </source>
</evidence>
<evidence type="ECO:0000313" key="2">
    <source>
        <dbReference type="EMBL" id="KAG7666034.1"/>
    </source>
</evidence>
<feature type="compositionally biased region" description="Pro residues" evidence="1">
    <location>
        <begin position="21"/>
        <end position="31"/>
    </location>
</feature>
<accession>A0A8J5V5H3</accession>
<name>A0A8J5V5H3_9ASCO</name>
<dbReference type="GeneID" id="73467265"/>
<protein>
    <submittedName>
        <fullName evidence="2">Uncharacterized protein</fullName>
    </submittedName>
</protein>
<gene>
    <name evidence="2" type="ORF">J8A68_000464</name>
</gene>
<dbReference type="Proteomes" id="UP000694255">
    <property type="component" value="Unassembled WGS sequence"/>
</dbReference>
<evidence type="ECO:0000313" key="3">
    <source>
        <dbReference type="Proteomes" id="UP000694255"/>
    </source>
</evidence>
<sequence>MQPTSHQKQVKDPQEPQQNHIPPPIPPPPYLLKPVNHISANNDFKKPQPIANAYNSQEYPIPYPNKRPPPPSLLVQSRPTHPSNPQAPSGPVATSTPNATHQQPIPGYYLYSPPPDVSPPDGYLYSSRLGNIGANDASNANMRELPYPNYYTGTTSTMMVNYSHRRSSGNMLGNEAQQLIAGLGSIGGGNTADFFNELNPRKAPNMNFKEKINKWLATIPPQRYSNDIHDQTMNEHAIHMHHPYDVYAEGYPDATYHSTSPSLSDSEIDLTDADDIVEFQARKITRYVTRLYAFEPISTLEEEDVDEAAYGIEEGGYEDESYQVMLHPNYT</sequence>